<feature type="non-terminal residue" evidence="2">
    <location>
        <position position="90"/>
    </location>
</feature>
<dbReference type="Gene3D" id="3.40.50.720">
    <property type="entry name" value="NAD(P)-binding Rossmann-like Domain"/>
    <property type="match status" value="1"/>
</dbReference>
<dbReference type="EMBL" id="RBNL01002338">
    <property type="protein sequence ID" value="RML74417.1"/>
    <property type="molecule type" value="Genomic_DNA"/>
</dbReference>
<reference evidence="2 3" key="1">
    <citation type="submission" date="2018-08" db="EMBL/GenBank/DDBJ databases">
        <title>Recombination of ecologically and evolutionarily significant loci maintains genetic cohesion in the Pseudomonas syringae species complex.</title>
        <authorList>
            <person name="Dillon M."/>
            <person name="Thakur S."/>
            <person name="Almeida R.N.D."/>
            <person name="Weir B.S."/>
            <person name="Guttman D.S."/>
        </authorList>
    </citation>
    <scope>NUCLEOTIDE SEQUENCE [LARGE SCALE GENOMIC DNA]</scope>
    <source>
        <strain evidence="2 3">88_10</strain>
    </source>
</reference>
<dbReference type="PANTHER" id="PTHR42760">
    <property type="entry name" value="SHORT-CHAIN DEHYDROGENASES/REDUCTASES FAMILY MEMBER"/>
    <property type="match status" value="1"/>
</dbReference>
<dbReference type="SUPFAM" id="SSF51735">
    <property type="entry name" value="NAD(P)-binding Rossmann-fold domains"/>
    <property type="match status" value="1"/>
</dbReference>
<dbReference type="Proteomes" id="UP000282378">
    <property type="component" value="Unassembled WGS sequence"/>
</dbReference>
<dbReference type="InterPro" id="IPR036291">
    <property type="entry name" value="NAD(P)-bd_dom_sf"/>
</dbReference>
<dbReference type="InterPro" id="IPR002347">
    <property type="entry name" value="SDR_fam"/>
</dbReference>
<dbReference type="AlphaFoldDB" id="A0A3M2YEL4"/>
<organism evidence="2 3">
    <name type="scientific">Pseudomonas syringae pv. maculicola</name>
    <dbReference type="NCBI Taxonomy" id="59511"/>
    <lineage>
        <taxon>Bacteria</taxon>
        <taxon>Pseudomonadati</taxon>
        <taxon>Pseudomonadota</taxon>
        <taxon>Gammaproteobacteria</taxon>
        <taxon>Pseudomonadales</taxon>
        <taxon>Pseudomonadaceae</taxon>
        <taxon>Pseudomonas</taxon>
    </lineage>
</organism>
<evidence type="ECO:0000256" key="1">
    <source>
        <dbReference type="ARBA" id="ARBA00006484"/>
    </source>
</evidence>
<feature type="non-terminal residue" evidence="2">
    <location>
        <position position="1"/>
    </location>
</feature>
<sequence>LASNDLERMTFSSEQLASEYSVNSLALGIDVTDEADIQRLYQSAHERFGSIDVSVQNAGIITIDHCESMPRADFDKVLQVNTTGVWLGCR</sequence>
<dbReference type="GO" id="GO:0016616">
    <property type="term" value="F:oxidoreductase activity, acting on the CH-OH group of donors, NAD or NADP as acceptor"/>
    <property type="evidence" value="ECO:0007669"/>
    <property type="project" value="TreeGrafter"/>
</dbReference>
<proteinExistence type="inferred from homology"/>
<name>A0A3M2YEL4_PSEYM</name>
<evidence type="ECO:0000313" key="3">
    <source>
        <dbReference type="Proteomes" id="UP000282378"/>
    </source>
</evidence>
<comment type="similarity">
    <text evidence="1">Belongs to the short-chain dehydrogenases/reductases (SDR) family.</text>
</comment>
<dbReference type="Pfam" id="PF13561">
    <property type="entry name" value="adh_short_C2"/>
    <property type="match status" value="1"/>
</dbReference>
<comment type="caution">
    <text evidence="2">The sequence shown here is derived from an EMBL/GenBank/DDBJ whole genome shotgun (WGS) entry which is preliminary data.</text>
</comment>
<gene>
    <name evidence="2" type="ORF">APX70_02011</name>
</gene>
<protein>
    <submittedName>
        <fullName evidence="2">Oxidoreductase, short chain dehydrogenase/reductase family</fullName>
    </submittedName>
</protein>
<accession>A0A3M2YEL4</accession>
<evidence type="ECO:0000313" key="2">
    <source>
        <dbReference type="EMBL" id="RML74417.1"/>
    </source>
</evidence>